<dbReference type="Gene3D" id="1.20.910.10">
    <property type="entry name" value="Heme oxygenase-like"/>
    <property type="match status" value="1"/>
</dbReference>
<reference evidence="1 2" key="1">
    <citation type="submission" date="2015-07" db="EMBL/GenBank/DDBJ databases">
        <title>Draft genome sequence of the Amantichitinum ursilacus IGB-41, a new chitin-degrading bacterium.</title>
        <authorList>
            <person name="Kirstahler P."/>
            <person name="Guenther M."/>
            <person name="Grumaz C."/>
            <person name="Rupp S."/>
            <person name="Zibek S."/>
            <person name="Sohn K."/>
        </authorList>
    </citation>
    <scope>NUCLEOTIDE SEQUENCE [LARGE SCALE GENOMIC DNA]</scope>
    <source>
        <strain evidence="1 2">IGB-41</strain>
    </source>
</reference>
<dbReference type="Proteomes" id="UP000037939">
    <property type="component" value="Unassembled WGS sequence"/>
</dbReference>
<protein>
    <recommendedName>
        <fullName evidence="3">Heme oxygenase</fullName>
    </recommendedName>
</protein>
<accession>A0A0N0GKI6</accession>
<dbReference type="EMBL" id="LAQT01000038">
    <property type="protein sequence ID" value="KPC49083.1"/>
    <property type="molecule type" value="Genomic_DNA"/>
</dbReference>
<dbReference type="CDD" id="cd19166">
    <property type="entry name" value="HemeO-bac"/>
    <property type="match status" value="1"/>
</dbReference>
<evidence type="ECO:0008006" key="3">
    <source>
        <dbReference type="Google" id="ProtNLM"/>
    </source>
</evidence>
<gene>
    <name evidence="1" type="ORF">WG78_21225</name>
</gene>
<proteinExistence type="predicted"/>
<keyword evidence="2" id="KW-1185">Reference proteome</keyword>
<dbReference type="SUPFAM" id="SSF48613">
    <property type="entry name" value="Heme oxygenase-like"/>
    <property type="match status" value="1"/>
</dbReference>
<evidence type="ECO:0000313" key="2">
    <source>
        <dbReference type="Proteomes" id="UP000037939"/>
    </source>
</evidence>
<dbReference type="InterPro" id="IPR016084">
    <property type="entry name" value="Haem_Oase-like_multi-hlx"/>
</dbReference>
<dbReference type="STRING" id="857265.WG78_21225"/>
<dbReference type="OrthoDB" id="8617717at2"/>
<comment type="caution">
    <text evidence="1">The sequence shown here is derived from an EMBL/GenBank/DDBJ whole genome shotgun (WGS) entry which is preliminary data.</text>
</comment>
<sequence>MSIRMDLKLATEDRHEAVDRAFSGFALATRSGYEAFLLAHAAALFPLEERLEALGIANWLTDWPERRRRDALAADLAQLGLSRPAPLAVPAIDIKGLAGAAYVLEGSRLGAKFLARHVLAAEDRSLHAATQYLTHHAELPLWPRFVDKLDQLPPDSVPDLRTAALQVFDVFADAAQRYRPAVIEPTLA</sequence>
<dbReference type="AlphaFoldDB" id="A0A0N0GKI6"/>
<organism evidence="1 2">
    <name type="scientific">Amantichitinum ursilacus</name>
    <dbReference type="NCBI Taxonomy" id="857265"/>
    <lineage>
        <taxon>Bacteria</taxon>
        <taxon>Pseudomonadati</taxon>
        <taxon>Pseudomonadota</taxon>
        <taxon>Betaproteobacteria</taxon>
        <taxon>Neisseriales</taxon>
        <taxon>Chitinibacteraceae</taxon>
        <taxon>Amantichitinum</taxon>
    </lineage>
</organism>
<dbReference type="RefSeq" id="WP_152969342.1">
    <property type="nucleotide sequence ID" value="NZ_LAQT01000038.1"/>
</dbReference>
<name>A0A0N0GKI6_9NEIS</name>
<evidence type="ECO:0000313" key="1">
    <source>
        <dbReference type="EMBL" id="KPC49083.1"/>
    </source>
</evidence>